<evidence type="ECO:0000256" key="1">
    <source>
        <dbReference type="SAM" id="Phobius"/>
    </source>
</evidence>
<name>A0A2Z5PE88_METMI</name>
<feature type="transmembrane region" description="Helical" evidence="1">
    <location>
        <begin position="12"/>
        <end position="35"/>
    </location>
</feature>
<gene>
    <name evidence="2" type="ORF">MMKA1_08330</name>
</gene>
<sequence>MSYETGFIKYVVKTPLTVVGFMSMYVFGGGILTLVNTTSELFSGNFVNAFLKYFIFSALPPTSINQIIMTVAAGSVVAGIKWYIAVKK</sequence>
<protein>
    <submittedName>
        <fullName evidence="2">Uncharacterized protein</fullName>
    </submittedName>
</protein>
<dbReference type="AlphaFoldDB" id="A0A2Z5PE88"/>
<evidence type="ECO:0000313" key="3">
    <source>
        <dbReference type="Proteomes" id="UP000264208"/>
    </source>
</evidence>
<dbReference type="RefSeq" id="WP_146778159.1">
    <property type="nucleotide sequence ID" value="NZ_AP011526.1"/>
</dbReference>
<reference evidence="2 3" key="1">
    <citation type="submission" date="2009-06" db="EMBL/GenBank/DDBJ databases">
        <title>Molecular Evidence for Microbiologically Influenced Corrosion from genome of Methanogen.</title>
        <authorList>
            <person name="Ito N."/>
            <person name="Tsurumaru H."/>
            <person name="Shimizu A."/>
            <person name="Harada T."/>
            <person name="Hosoyama A."/>
            <person name="Horikawa H."/>
            <person name="Wakai S."/>
            <person name="Sasaki K."/>
            <person name="Nishijima K."/>
            <person name="Ataku H."/>
            <person name="Yamazaki J."/>
            <person name="Mise M."/>
            <person name="Yamazaki S."/>
            <person name="Tanikawa S."/>
            <person name="Harayama S."/>
            <person name="Fujita N."/>
        </authorList>
    </citation>
    <scope>NUCLEOTIDE SEQUENCE [LARGE SCALE GENOMIC DNA]</scope>
    <source>
        <strain evidence="3">KA1 ( NBRC 102054)</strain>
    </source>
</reference>
<keyword evidence="1" id="KW-0812">Transmembrane</keyword>
<evidence type="ECO:0000313" key="2">
    <source>
        <dbReference type="EMBL" id="BAP60950.1"/>
    </source>
</evidence>
<keyword evidence="1" id="KW-1133">Transmembrane helix</keyword>
<dbReference type="Proteomes" id="UP000264208">
    <property type="component" value="Chromosome"/>
</dbReference>
<accession>A0A2Z5PE88</accession>
<proteinExistence type="predicted"/>
<feature type="transmembrane region" description="Helical" evidence="1">
    <location>
        <begin position="64"/>
        <end position="84"/>
    </location>
</feature>
<keyword evidence="1" id="KW-0472">Membrane</keyword>
<dbReference type="KEGG" id="mmak:MMKA1_08330"/>
<organism evidence="2 3">
    <name type="scientific">Methanococcus maripaludis KA1</name>
    <dbReference type="NCBI Taxonomy" id="637914"/>
    <lineage>
        <taxon>Archaea</taxon>
        <taxon>Methanobacteriati</taxon>
        <taxon>Methanobacteriota</taxon>
        <taxon>Methanomada group</taxon>
        <taxon>Methanococci</taxon>
        <taxon>Methanococcales</taxon>
        <taxon>Methanococcaceae</taxon>
        <taxon>Methanococcus</taxon>
    </lineage>
</organism>
<dbReference type="GeneID" id="41279249"/>
<dbReference type="EMBL" id="AP011526">
    <property type="protein sequence ID" value="BAP60950.1"/>
    <property type="molecule type" value="Genomic_DNA"/>
</dbReference>